<keyword evidence="1" id="KW-0472">Membrane</keyword>
<evidence type="ECO:0000256" key="1">
    <source>
        <dbReference type="SAM" id="Phobius"/>
    </source>
</evidence>
<dbReference type="PANTHER" id="PTHR40278">
    <property type="entry name" value="DNA UTILIZATION PROTEIN HOFN"/>
    <property type="match status" value="1"/>
</dbReference>
<dbReference type="Proteomes" id="UP001237156">
    <property type="component" value="Unassembled WGS sequence"/>
</dbReference>
<dbReference type="RefSeq" id="WP_279523961.1">
    <property type="nucleotide sequence ID" value="NZ_JARVII010000006.1"/>
</dbReference>
<dbReference type="Pfam" id="PF05137">
    <property type="entry name" value="PilN"/>
    <property type="match status" value="1"/>
</dbReference>
<dbReference type="AlphaFoldDB" id="A0AAW6RHD8"/>
<feature type="transmembrane region" description="Helical" evidence="1">
    <location>
        <begin position="201"/>
        <end position="222"/>
    </location>
</feature>
<comment type="caution">
    <text evidence="2">The sequence shown here is derived from an EMBL/GenBank/DDBJ whole genome shotgun (WGS) entry which is preliminary data.</text>
</comment>
<organism evidence="2 3">
    <name type="scientific">Ottowia cancrivicina</name>
    <dbReference type="NCBI Taxonomy" id="3040346"/>
    <lineage>
        <taxon>Bacteria</taxon>
        <taxon>Pseudomonadati</taxon>
        <taxon>Pseudomonadota</taxon>
        <taxon>Betaproteobacteria</taxon>
        <taxon>Burkholderiales</taxon>
        <taxon>Comamonadaceae</taxon>
        <taxon>Ottowia</taxon>
    </lineage>
</organism>
<dbReference type="InterPro" id="IPR007813">
    <property type="entry name" value="PilN"/>
</dbReference>
<reference evidence="2 3" key="1">
    <citation type="submission" date="2023-04" db="EMBL/GenBank/DDBJ databases">
        <title>Ottowia paracancer sp. nov., isolated from human stomach.</title>
        <authorList>
            <person name="Song Y."/>
        </authorList>
    </citation>
    <scope>NUCLEOTIDE SEQUENCE [LARGE SCALE GENOMIC DNA]</scope>
    <source>
        <strain evidence="2 3">10c7w1</strain>
    </source>
</reference>
<keyword evidence="3" id="KW-1185">Reference proteome</keyword>
<dbReference type="InterPro" id="IPR052534">
    <property type="entry name" value="Extracell_DNA_Util/SecSys_Comp"/>
</dbReference>
<name>A0AAW6RHD8_9BURK</name>
<dbReference type="PANTHER" id="PTHR40278:SF1">
    <property type="entry name" value="DNA UTILIZATION PROTEIN HOFN"/>
    <property type="match status" value="1"/>
</dbReference>
<dbReference type="SUPFAM" id="SSF53067">
    <property type="entry name" value="Actin-like ATPase domain"/>
    <property type="match status" value="1"/>
</dbReference>
<evidence type="ECO:0000313" key="3">
    <source>
        <dbReference type="Proteomes" id="UP001237156"/>
    </source>
</evidence>
<sequence length="363" mass="38516">MALAPSSDPRLFGIDLGQWLRQWQSAAALLLAHPALGALTPAVRVRLHQASGQRTLWSVKNGEAEPLPASAGAPQAEAIELPREEALERTLTLPALPQADLAEAVQLEVQAITPFKPEQTVAGYRSAPLGDGRVRVDLALTSRQRLDALLLQHARVSRPEVWVLPAGGHAVSAAGGAQRPICMPSDGARVRKALTARGRRLRLALLALALLLLLALAVTPTLQLRQRAIAAQSAYAAMSAQAAPQMAAREALQQQADRLAQLQQATGPQLRLVPALALLAEAMPSSAWISNLRTEGEKVFISGFAEDAAALVQRLSRQDGIHSARLSSPAIRNANAKQESFTIEVEFAPALQRLSPAGGEAAP</sequence>
<keyword evidence="1" id="KW-1133">Transmembrane helix</keyword>
<evidence type="ECO:0000313" key="2">
    <source>
        <dbReference type="EMBL" id="MDG9698975.1"/>
    </source>
</evidence>
<proteinExistence type="predicted"/>
<dbReference type="InterPro" id="IPR043129">
    <property type="entry name" value="ATPase_NBD"/>
</dbReference>
<accession>A0AAW6RHD8</accession>
<gene>
    <name evidence="2" type="ORF">QB898_04450</name>
</gene>
<dbReference type="EMBL" id="JARVII010000006">
    <property type="protein sequence ID" value="MDG9698975.1"/>
    <property type="molecule type" value="Genomic_DNA"/>
</dbReference>
<keyword evidence="1" id="KW-0812">Transmembrane</keyword>
<protein>
    <submittedName>
        <fullName evidence="2">PilN domain-containing protein</fullName>
    </submittedName>
</protein>